<dbReference type="InterPro" id="IPR058031">
    <property type="entry name" value="AAA_lid_NorR"/>
</dbReference>
<dbReference type="Proteomes" id="UP001139031">
    <property type="component" value="Unassembled WGS sequence"/>
</dbReference>
<reference evidence="8" key="1">
    <citation type="submission" date="2021-08" db="EMBL/GenBank/DDBJ databases">
        <authorList>
            <person name="Stevens D.C."/>
        </authorList>
    </citation>
    <scope>NUCLEOTIDE SEQUENCE</scope>
    <source>
        <strain evidence="8">DSM 53165</strain>
    </source>
</reference>
<dbReference type="Gene3D" id="1.10.8.60">
    <property type="match status" value="1"/>
</dbReference>
<feature type="domain" description="Sigma-54 factor interaction" evidence="7">
    <location>
        <begin position="132"/>
        <end position="356"/>
    </location>
</feature>
<evidence type="ECO:0000256" key="4">
    <source>
        <dbReference type="ARBA" id="ARBA00023125"/>
    </source>
</evidence>
<dbReference type="PANTHER" id="PTHR32071:SF117">
    <property type="entry name" value="PTS-DEPENDENT DIHYDROXYACETONE KINASE OPERON REGULATORY PROTEIN-RELATED"/>
    <property type="match status" value="1"/>
</dbReference>
<dbReference type="InterPro" id="IPR002197">
    <property type="entry name" value="HTH_Fis"/>
</dbReference>
<evidence type="ECO:0000256" key="5">
    <source>
        <dbReference type="ARBA" id="ARBA00023163"/>
    </source>
</evidence>
<dbReference type="InterPro" id="IPR027417">
    <property type="entry name" value="P-loop_NTPase"/>
</dbReference>
<dbReference type="Pfam" id="PF02954">
    <property type="entry name" value="HTH_8"/>
    <property type="match status" value="1"/>
</dbReference>
<dbReference type="SUPFAM" id="SSF52540">
    <property type="entry name" value="P-loop containing nucleoside triphosphate hydrolases"/>
    <property type="match status" value="1"/>
</dbReference>
<evidence type="ECO:0000256" key="2">
    <source>
        <dbReference type="ARBA" id="ARBA00022840"/>
    </source>
</evidence>
<keyword evidence="3" id="KW-0805">Transcription regulation</keyword>
<dbReference type="EMBL" id="JAIRAU010000044">
    <property type="protein sequence ID" value="MBZ5713885.1"/>
    <property type="molecule type" value="Genomic_DNA"/>
</dbReference>
<keyword evidence="5" id="KW-0804">Transcription</keyword>
<keyword evidence="1" id="KW-0547">Nucleotide-binding</keyword>
<keyword evidence="9" id="KW-1185">Reference proteome</keyword>
<evidence type="ECO:0000259" key="7">
    <source>
        <dbReference type="PROSITE" id="PS50045"/>
    </source>
</evidence>
<dbReference type="PRINTS" id="PR01590">
    <property type="entry name" value="HTHFIS"/>
</dbReference>
<dbReference type="Gene3D" id="3.40.50.300">
    <property type="entry name" value="P-loop containing nucleotide triphosphate hydrolases"/>
    <property type="match status" value="1"/>
</dbReference>
<name>A0ABS7U0A3_9BACT</name>
<dbReference type="CDD" id="cd00009">
    <property type="entry name" value="AAA"/>
    <property type="match status" value="1"/>
</dbReference>
<dbReference type="Pfam" id="PF25601">
    <property type="entry name" value="AAA_lid_14"/>
    <property type="match status" value="1"/>
</dbReference>
<dbReference type="Gene3D" id="1.10.10.60">
    <property type="entry name" value="Homeodomain-like"/>
    <property type="match status" value="1"/>
</dbReference>
<evidence type="ECO:0000313" key="8">
    <source>
        <dbReference type="EMBL" id="MBZ5713885.1"/>
    </source>
</evidence>
<organism evidence="8 9">
    <name type="scientific">Nannocystis pusilla</name>
    <dbReference type="NCBI Taxonomy" id="889268"/>
    <lineage>
        <taxon>Bacteria</taxon>
        <taxon>Pseudomonadati</taxon>
        <taxon>Myxococcota</taxon>
        <taxon>Polyangia</taxon>
        <taxon>Nannocystales</taxon>
        <taxon>Nannocystaceae</taxon>
        <taxon>Nannocystis</taxon>
    </lineage>
</organism>
<dbReference type="SMART" id="SM00382">
    <property type="entry name" value="AAA"/>
    <property type="match status" value="1"/>
</dbReference>
<dbReference type="InterPro" id="IPR002078">
    <property type="entry name" value="Sigma_54_int"/>
</dbReference>
<dbReference type="RefSeq" id="WP_224195619.1">
    <property type="nucleotide sequence ID" value="NZ_JAIRAU010000044.1"/>
</dbReference>
<dbReference type="PANTHER" id="PTHR32071">
    <property type="entry name" value="TRANSCRIPTIONAL REGULATORY PROTEIN"/>
    <property type="match status" value="1"/>
</dbReference>
<dbReference type="PROSITE" id="PS00688">
    <property type="entry name" value="SIGMA54_INTERACT_3"/>
    <property type="match status" value="1"/>
</dbReference>
<evidence type="ECO:0000256" key="3">
    <source>
        <dbReference type="ARBA" id="ARBA00023015"/>
    </source>
</evidence>
<feature type="region of interest" description="Disordered" evidence="6">
    <location>
        <begin position="442"/>
        <end position="461"/>
    </location>
</feature>
<gene>
    <name evidence="8" type="ORF">K7C98_32035</name>
</gene>
<dbReference type="InterPro" id="IPR009057">
    <property type="entry name" value="Homeodomain-like_sf"/>
</dbReference>
<protein>
    <submittedName>
        <fullName evidence="8">Sigma-54 dependent transcriptional regulator</fullName>
    </submittedName>
</protein>
<evidence type="ECO:0000313" key="9">
    <source>
        <dbReference type="Proteomes" id="UP001139031"/>
    </source>
</evidence>
<keyword evidence="2" id="KW-0067">ATP-binding</keyword>
<evidence type="ECO:0000256" key="6">
    <source>
        <dbReference type="SAM" id="MobiDB-lite"/>
    </source>
</evidence>
<proteinExistence type="predicted"/>
<dbReference type="SUPFAM" id="SSF46689">
    <property type="entry name" value="Homeodomain-like"/>
    <property type="match status" value="1"/>
</dbReference>
<sequence length="461" mass="50939">MTYVETRLSQILLVDPGDELSPEVLEQFSTPFIALRPVSSPAAARRMIDQGGFDLVVLVIPVGPCGDGERSLGIGTLVLELIQRRPLSSVLVTSVDELRRRPAALFTGVRTPSSLPALMPRKLAAADRMRGIIGDAPATRRMRHMIERVAPSDRPVLVVGPTGTGKELAVEAIHRLGRHPEAPLLDLNCGAIPDTLMESLLFGHARGAFTGADQQQEGYLGAVGKGTLFLDEIAELPVLLQSKLLRVLETRKYRRLGSTEERTFHGRIVAATHADLLARAAERRFREDLYYRLAVLVVDVPPLDDRREDIPALVEHFAGQQDRPLNFSSAAMTYLQAIDWPGNIRQLRNAIDRLAVTTDVELIDVEALRRYLRPEHYQEARLRAPQLHDLASVFLRTASGDKLAAAQDLLIEAAMREFGGNKSAAARALGVHRKVLERRLARDDRSGENGGSHVMFDREVD</sequence>
<dbReference type="PROSITE" id="PS50045">
    <property type="entry name" value="SIGMA54_INTERACT_4"/>
    <property type="match status" value="1"/>
</dbReference>
<comment type="caution">
    <text evidence="8">The sequence shown here is derived from an EMBL/GenBank/DDBJ whole genome shotgun (WGS) entry which is preliminary data.</text>
</comment>
<dbReference type="InterPro" id="IPR025944">
    <property type="entry name" value="Sigma_54_int_dom_CS"/>
</dbReference>
<dbReference type="InterPro" id="IPR003593">
    <property type="entry name" value="AAA+_ATPase"/>
</dbReference>
<evidence type="ECO:0000256" key="1">
    <source>
        <dbReference type="ARBA" id="ARBA00022741"/>
    </source>
</evidence>
<accession>A0ABS7U0A3</accession>
<dbReference type="Pfam" id="PF00158">
    <property type="entry name" value="Sigma54_activat"/>
    <property type="match status" value="1"/>
</dbReference>
<keyword evidence="4" id="KW-0238">DNA-binding</keyword>